<protein>
    <submittedName>
        <fullName evidence="2">PAAT family amino acid ABC transporter substrate-binding protein</fullName>
    </submittedName>
</protein>
<dbReference type="SUPFAM" id="SSF53850">
    <property type="entry name" value="Periplasmic binding protein-like II"/>
    <property type="match status" value="1"/>
</dbReference>
<sequence>MQKLLLLLLLLSPLNVLAVERVAVWAYQPSPPFASEHSQGLSEALVQLFNEHSTNQKRFDFQLTQLPRKRLDARLADNEPGVLLWATPEFFPARLTAGAHWTLPLLCDTQDFVSRSAAPFDYDGPQSLHGRRLGGILGHRYTALEEDIGQGLIHREDVHSDLQNLNKLLSERIDVALMPRSAWLFYSVTEVSQAQLYVSPSPLYVFDRHLLTTASLGPEATQFIRQLVTDLPRSALWQQLLRRYGLQQMSAPCPKY</sequence>
<evidence type="ECO:0000313" key="2">
    <source>
        <dbReference type="EMBL" id="PNG10363.1"/>
    </source>
</evidence>
<organism evidence="2 3">
    <name type="scientific">Stutzerimonas stutzeri</name>
    <name type="common">Pseudomonas stutzeri</name>
    <dbReference type="NCBI Taxonomy" id="316"/>
    <lineage>
        <taxon>Bacteria</taxon>
        <taxon>Pseudomonadati</taxon>
        <taxon>Pseudomonadota</taxon>
        <taxon>Gammaproteobacteria</taxon>
        <taxon>Pseudomonadales</taxon>
        <taxon>Pseudomonadaceae</taxon>
        <taxon>Stutzerimonas</taxon>
    </lineage>
</organism>
<proteinExistence type="predicted"/>
<keyword evidence="1" id="KW-0732">Signal</keyword>
<evidence type="ECO:0000313" key="3">
    <source>
        <dbReference type="Proteomes" id="UP000236023"/>
    </source>
</evidence>
<reference evidence="2 3" key="1">
    <citation type="submission" date="2018-01" db="EMBL/GenBank/DDBJ databases">
        <title>Denitrification phenotypes of diverse strains of Pseudomonas stutzeri.</title>
        <authorList>
            <person name="Milligan D.A."/>
            <person name="Bergaust L."/>
            <person name="Bakken L.R."/>
            <person name="Frostegard A."/>
        </authorList>
    </citation>
    <scope>NUCLEOTIDE SEQUENCE [LARGE SCALE GENOMIC DNA]</scope>
    <source>
        <strain evidence="2 3">24a75</strain>
    </source>
</reference>
<dbReference type="Proteomes" id="UP000236023">
    <property type="component" value="Unassembled WGS sequence"/>
</dbReference>
<dbReference type="EMBL" id="POUT01000002">
    <property type="protein sequence ID" value="PNG10363.1"/>
    <property type="molecule type" value="Genomic_DNA"/>
</dbReference>
<comment type="caution">
    <text evidence="2">The sequence shown here is derived from an EMBL/GenBank/DDBJ whole genome shotgun (WGS) entry which is preliminary data.</text>
</comment>
<name>A0A2N8T6K5_STUST</name>
<feature type="signal peptide" evidence="1">
    <location>
        <begin position="1"/>
        <end position="18"/>
    </location>
</feature>
<gene>
    <name evidence="2" type="ORF">CXK94_03895</name>
</gene>
<dbReference type="AlphaFoldDB" id="A0A2N8T6K5"/>
<evidence type="ECO:0000256" key="1">
    <source>
        <dbReference type="SAM" id="SignalP"/>
    </source>
</evidence>
<feature type="chain" id="PRO_5014912432" evidence="1">
    <location>
        <begin position="19"/>
        <end position="256"/>
    </location>
</feature>
<accession>A0A2N8T6K5</accession>
<dbReference type="RefSeq" id="WP_102893364.1">
    <property type="nucleotide sequence ID" value="NZ_JAMOHU010000001.1"/>
</dbReference>